<feature type="domain" description="VOC" evidence="1">
    <location>
        <begin position="3"/>
        <end position="122"/>
    </location>
</feature>
<name>K0NTT5_9LACO</name>
<evidence type="ECO:0000313" key="2">
    <source>
        <dbReference type="EMBL" id="CCK84618.1"/>
    </source>
</evidence>
<reference evidence="2 3" key="1">
    <citation type="submission" date="2012-08" db="EMBL/GenBank/DDBJ databases">
        <title>Draft Genome Sequences of Lactobacillus equicursoris CIP 110162T, isolated from thoroughbred racehorse feces and Lactobacillus sp. CRBIP 24.137 isolated from urine of human.</title>
        <authorList>
            <person name="Cousin S."/>
            <person name="Loux V."/>
            <person name="Ma L."/>
            <person name="Creno S."/>
            <person name="Clermont D."/>
            <person name="Bizet C."/>
            <person name="Bouchier C."/>
        </authorList>
    </citation>
    <scope>NUCLEOTIDE SEQUENCE [LARGE SCALE GENOMIC DNA]</scope>
    <source>
        <strain evidence="2 3">66c</strain>
    </source>
</reference>
<keyword evidence="2" id="KW-0456">Lyase</keyword>
<dbReference type="AlphaFoldDB" id="K0NTT5"/>
<sequence length="122" mass="13663">MLTNLTVMIYANDPEMVADFLEEAFNVDRNLEQELPNGSKTIRLPLSTTASVQLFSKEFVKKYSPEVSLEMPSLMLETDDLDGLREHIYSLGGPVGDIMDLGDARTFNFGDPEGNWFAVKGR</sequence>
<proteinExistence type="predicted"/>
<dbReference type="Gene3D" id="3.10.180.10">
    <property type="entry name" value="2,3-Dihydroxybiphenyl 1,2-Dioxygenase, domain 1"/>
    <property type="match status" value="1"/>
</dbReference>
<dbReference type="InterPro" id="IPR037523">
    <property type="entry name" value="VOC_core"/>
</dbReference>
<dbReference type="SUPFAM" id="SSF54593">
    <property type="entry name" value="Glyoxalase/Bleomycin resistance protein/Dihydroxybiphenyl dioxygenase"/>
    <property type="match status" value="1"/>
</dbReference>
<dbReference type="OrthoDB" id="9803079at2"/>
<evidence type="ECO:0000313" key="3">
    <source>
        <dbReference type="Proteomes" id="UP000009325"/>
    </source>
</evidence>
<protein>
    <submittedName>
        <fullName evidence="2">Lactoylglutathione lyase</fullName>
        <ecNumber evidence="2">4.4.1.5</ecNumber>
    </submittedName>
</protein>
<gene>
    <name evidence="2" type="ORF">BN146_10465</name>
</gene>
<dbReference type="Pfam" id="PF00903">
    <property type="entry name" value="Glyoxalase"/>
    <property type="match status" value="1"/>
</dbReference>
<dbReference type="InterPro" id="IPR029068">
    <property type="entry name" value="Glyas_Bleomycin-R_OHBP_Dase"/>
</dbReference>
<dbReference type="PROSITE" id="PS51819">
    <property type="entry name" value="VOC"/>
    <property type="match status" value="1"/>
</dbReference>
<dbReference type="EMBL" id="CALZ01000160">
    <property type="protein sequence ID" value="CCK84618.1"/>
    <property type="molecule type" value="Genomic_DNA"/>
</dbReference>
<organism evidence="2 3">
    <name type="scientific">Lactobacillus equicursoris 66c</name>
    <dbReference type="NCBI Taxonomy" id="872326"/>
    <lineage>
        <taxon>Bacteria</taxon>
        <taxon>Bacillati</taxon>
        <taxon>Bacillota</taxon>
        <taxon>Bacilli</taxon>
        <taxon>Lactobacillales</taxon>
        <taxon>Lactobacillaceae</taxon>
        <taxon>Lactobacillus</taxon>
    </lineage>
</organism>
<dbReference type="GO" id="GO:0004462">
    <property type="term" value="F:lactoylglutathione lyase activity"/>
    <property type="evidence" value="ECO:0007669"/>
    <property type="project" value="UniProtKB-EC"/>
</dbReference>
<dbReference type="EC" id="4.4.1.5" evidence="2"/>
<accession>K0NTT5</accession>
<dbReference type="InterPro" id="IPR004360">
    <property type="entry name" value="Glyas_Fos-R_dOase_dom"/>
</dbReference>
<comment type="caution">
    <text evidence="2">The sequence shown here is derived from an EMBL/GenBank/DDBJ whole genome shotgun (WGS) entry which is preliminary data.</text>
</comment>
<dbReference type="RefSeq" id="WP_009558720.1">
    <property type="nucleotide sequence ID" value="NZ_CALZ01000160.1"/>
</dbReference>
<evidence type="ECO:0000259" key="1">
    <source>
        <dbReference type="PROSITE" id="PS51819"/>
    </source>
</evidence>
<dbReference type="Proteomes" id="UP000009325">
    <property type="component" value="Unassembled WGS sequence"/>
</dbReference>